<accession>A0A4S2N755</accession>
<evidence type="ECO:0000313" key="1">
    <source>
        <dbReference type="EMBL" id="TGZ85179.1"/>
    </source>
</evidence>
<proteinExistence type="predicted"/>
<gene>
    <name evidence="1" type="ORF">EX30DRAFT_18021</name>
</gene>
<dbReference type="InParanoid" id="A0A4S2N755"/>
<name>A0A4S2N755_9PEZI</name>
<sequence length="195" mass="21498">MVPCDAHREGSVRNIPPWEPWGADRDGAGAISFLPPATPHGRFLAVLSPHSSSLASTHPSWAPWPYSSPLWSQKSPPVLSWPFPTSCCLSSLSILHHGPSDLPLAHRNISGLSSAPIGLLLILRDSPCFRLQQPPSMGDMYTRMDLIVVAMWHSREQIQTPMVGYIWNKAPCLQLVVDGRSYRSVLPYQNEIVGS</sequence>
<dbReference type="Proteomes" id="UP000298138">
    <property type="component" value="Unassembled WGS sequence"/>
</dbReference>
<organism evidence="1 2">
    <name type="scientific">Ascodesmis nigricans</name>
    <dbReference type="NCBI Taxonomy" id="341454"/>
    <lineage>
        <taxon>Eukaryota</taxon>
        <taxon>Fungi</taxon>
        <taxon>Dikarya</taxon>
        <taxon>Ascomycota</taxon>
        <taxon>Pezizomycotina</taxon>
        <taxon>Pezizomycetes</taxon>
        <taxon>Pezizales</taxon>
        <taxon>Ascodesmidaceae</taxon>
        <taxon>Ascodesmis</taxon>
    </lineage>
</organism>
<protein>
    <submittedName>
        <fullName evidence="1">Uncharacterized protein</fullName>
    </submittedName>
</protein>
<dbReference type="AlphaFoldDB" id="A0A4S2N755"/>
<keyword evidence="2" id="KW-1185">Reference proteome</keyword>
<evidence type="ECO:0000313" key="2">
    <source>
        <dbReference type="Proteomes" id="UP000298138"/>
    </source>
</evidence>
<reference evidence="1 2" key="1">
    <citation type="submission" date="2019-04" db="EMBL/GenBank/DDBJ databases">
        <title>Comparative genomics and transcriptomics to analyze fruiting body development in filamentous ascomycetes.</title>
        <authorList>
            <consortium name="DOE Joint Genome Institute"/>
            <person name="Lutkenhaus R."/>
            <person name="Traeger S."/>
            <person name="Breuer J."/>
            <person name="Kuo A."/>
            <person name="Lipzen A."/>
            <person name="Pangilinan J."/>
            <person name="Dilworth D."/>
            <person name="Sandor L."/>
            <person name="Poggeler S."/>
            <person name="Barry K."/>
            <person name="Grigoriev I.V."/>
            <person name="Nowrousian M."/>
        </authorList>
    </citation>
    <scope>NUCLEOTIDE SEQUENCE [LARGE SCALE GENOMIC DNA]</scope>
    <source>
        <strain evidence="1 2">CBS 389.68</strain>
    </source>
</reference>
<dbReference type="EMBL" id="ML220112">
    <property type="protein sequence ID" value="TGZ85179.1"/>
    <property type="molecule type" value="Genomic_DNA"/>
</dbReference>